<protein>
    <submittedName>
        <fullName evidence="3">Uncharacterized protein DUF802</fullName>
    </submittedName>
</protein>
<feature type="transmembrane region" description="Helical" evidence="1">
    <location>
        <begin position="5"/>
        <end position="23"/>
    </location>
</feature>
<dbReference type="Proteomes" id="UP000316471">
    <property type="component" value="Unassembled WGS sequence"/>
</dbReference>
<sequence>MPKHLLYPAIFLVGLAVVGWIGAGYLGTNLLALAVVLLITACYVTGALELRRYRQATGTLARAVEIAAQPVAELGAWLGQLHPSLRDAVRQRVDGGRSPLPAPALTPYLVGLLVLLGMLGTLLGMMTTLRGTGLALESASDLAALRASIAAPVKGLAFAFGTSIAGVAASAMLGLLAALSRRERVDAAQALDTAIATTLRPYSQPHQREEMFKLLQRQADTLPTLVAQLQATLSGMEQQSLAANERQLAQQAAFHERTEAVHTRLAASVKQSLLEGASESARATGTALQPVMEATMSAIARNAATLHENAMQAVQQQVAGLASEFQATTATVAGLWTDSLAEQRQANATLLHDLRGTLEHFNDSFEQRSSGVVDAVSARFDAATTAATTAWDEAAVRQTTAWTEAATRNEAAWSEAATRHEAASTEAAARQEAAWADAVTRQTAASTEMATRNQAALEAAASTFEAHAAALVQAVQQSHIELHAALDANAQARMVAWAESFDAMTRPLVARWESAGERAASRQQDLCDTLARTADAITAQTQAHARDTIAEISRLVQAASEAPKAAAEVIAELRQRLSDSMARDTAVLEERGRLLATVDTLLNAVNHASTEQRAAVDALISTSADLLDRVGNRFAAHVEAETGKLDAAATRIAAGAIEVASLGDAFGAAVQRFGESNDQLVTRLQAIEAALDRSLSRSDEQLAYYVAQAREVIDLSMLAQKQIIGELQHLSEQRAGAETA</sequence>
<organism evidence="3 4">
    <name type="scientific">Aerolutibacter ruishenii</name>
    <dbReference type="NCBI Taxonomy" id="686800"/>
    <lineage>
        <taxon>Bacteria</taxon>
        <taxon>Pseudomonadati</taxon>
        <taxon>Pseudomonadota</taxon>
        <taxon>Gammaproteobacteria</taxon>
        <taxon>Lysobacterales</taxon>
        <taxon>Lysobacteraceae</taxon>
        <taxon>Aerolutibacter</taxon>
    </lineage>
</organism>
<evidence type="ECO:0000313" key="3">
    <source>
        <dbReference type="EMBL" id="TWI12615.1"/>
    </source>
</evidence>
<reference evidence="3 4" key="1">
    <citation type="journal article" date="2015" name="Stand. Genomic Sci.">
        <title>Genomic Encyclopedia of Bacterial and Archaeal Type Strains, Phase III: the genomes of soil and plant-associated and newly described type strains.</title>
        <authorList>
            <person name="Whitman W.B."/>
            <person name="Woyke T."/>
            <person name="Klenk H.P."/>
            <person name="Zhou Y."/>
            <person name="Lilburn T.G."/>
            <person name="Beck B.J."/>
            <person name="De Vos P."/>
            <person name="Vandamme P."/>
            <person name="Eisen J.A."/>
            <person name="Garrity G."/>
            <person name="Hugenholtz P."/>
            <person name="Kyrpides N.C."/>
        </authorList>
    </citation>
    <scope>NUCLEOTIDE SEQUENCE [LARGE SCALE GENOMIC DNA]</scope>
    <source>
        <strain evidence="3 4">CGMCC 1.10136</strain>
    </source>
</reference>
<gene>
    <name evidence="3" type="ORF">IP93_00959</name>
</gene>
<dbReference type="InterPro" id="IPR008520">
    <property type="entry name" value="DUF802"/>
</dbReference>
<dbReference type="RefSeq" id="WP_144812701.1">
    <property type="nucleotide sequence ID" value="NZ_VLKP01000003.1"/>
</dbReference>
<accession>A0A562LY93</accession>
<keyword evidence="1" id="KW-0812">Transmembrane</keyword>
<feature type="transmembrane region" description="Helical" evidence="1">
    <location>
        <begin position="105"/>
        <end position="126"/>
    </location>
</feature>
<dbReference type="AlphaFoldDB" id="A0A562LY93"/>
<keyword evidence="4" id="KW-1185">Reference proteome</keyword>
<comment type="caution">
    <text evidence="3">The sequence shown here is derived from an EMBL/GenBank/DDBJ whole genome shotgun (WGS) entry which is preliminary data.</text>
</comment>
<feature type="domain" description="DUF802" evidence="2">
    <location>
        <begin position="321"/>
        <end position="370"/>
    </location>
</feature>
<evidence type="ECO:0000313" key="4">
    <source>
        <dbReference type="Proteomes" id="UP000316471"/>
    </source>
</evidence>
<feature type="transmembrane region" description="Helical" evidence="1">
    <location>
        <begin position="156"/>
        <end position="179"/>
    </location>
</feature>
<evidence type="ECO:0000256" key="1">
    <source>
        <dbReference type="SAM" id="Phobius"/>
    </source>
</evidence>
<dbReference type="EMBL" id="VLKP01000003">
    <property type="protein sequence ID" value="TWI12615.1"/>
    <property type="molecule type" value="Genomic_DNA"/>
</dbReference>
<feature type="transmembrane region" description="Helical" evidence="1">
    <location>
        <begin position="29"/>
        <end position="48"/>
    </location>
</feature>
<evidence type="ECO:0000259" key="2">
    <source>
        <dbReference type="Pfam" id="PF05650"/>
    </source>
</evidence>
<keyword evidence="1" id="KW-1133">Transmembrane helix</keyword>
<dbReference type="OrthoDB" id="6053769at2"/>
<keyword evidence="1" id="KW-0472">Membrane</keyword>
<name>A0A562LY93_9GAMM</name>
<proteinExistence type="predicted"/>
<dbReference type="Pfam" id="PF05650">
    <property type="entry name" value="DUF802"/>
    <property type="match status" value="1"/>
</dbReference>